<evidence type="ECO:0000313" key="2">
    <source>
        <dbReference type="EMBL" id="KKS45387.1"/>
    </source>
</evidence>
<evidence type="ECO:0000256" key="1">
    <source>
        <dbReference type="SAM" id="Phobius"/>
    </source>
</evidence>
<dbReference type="Proteomes" id="UP000034951">
    <property type="component" value="Unassembled WGS sequence"/>
</dbReference>
<sequence length="50" mass="5455">MADMHWALNLSILRIPLLSILAIGFVILFLIFISGGGKNNNKKKNGGEKS</sequence>
<gene>
    <name evidence="2" type="ORF">UV10_C0026G0005</name>
</gene>
<feature type="transmembrane region" description="Helical" evidence="1">
    <location>
        <begin position="12"/>
        <end position="33"/>
    </location>
</feature>
<accession>A0A0G0Z9I6</accession>
<organism evidence="2 3">
    <name type="scientific">Candidatus Azambacteria bacterium GW2011_GWA1_42_19</name>
    <dbReference type="NCBI Taxonomy" id="1618609"/>
    <lineage>
        <taxon>Bacteria</taxon>
        <taxon>Candidatus Azamiibacteriota</taxon>
    </lineage>
</organism>
<proteinExistence type="predicted"/>
<reference evidence="2 3" key="1">
    <citation type="journal article" date="2015" name="Nature">
        <title>rRNA introns, odd ribosomes, and small enigmatic genomes across a large radiation of phyla.</title>
        <authorList>
            <person name="Brown C.T."/>
            <person name="Hug L.A."/>
            <person name="Thomas B.C."/>
            <person name="Sharon I."/>
            <person name="Castelle C.J."/>
            <person name="Singh A."/>
            <person name="Wilkins M.J."/>
            <person name="Williams K.H."/>
            <person name="Banfield J.F."/>
        </authorList>
    </citation>
    <scope>NUCLEOTIDE SEQUENCE [LARGE SCALE GENOMIC DNA]</scope>
</reference>
<dbReference type="EMBL" id="LCDE01000026">
    <property type="protein sequence ID" value="KKS45387.1"/>
    <property type="molecule type" value="Genomic_DNA"/>
</dbReference>
<evidence type="ECO:0000313" key="3">
    <source>
        <dbReference type="Proteomes" id="UP000034951"/>
    </source>
</evidence>
<keyword evidence="1" id="KW-0472">Membrane</keyword>
<keyword evidence="1" id="KW-0812">Transmembrane</keyword>
<keyword evidence="1" id="KW-1133">Transmembrane helix</keyword>
<name>A0A0G0Z9I6_9BACT</name>
<comment type="caution">
    <text evidence="2">The sequence shown here is derived from an EMBL/GenBank/DDBJ whole genome shotgun (WGS) entry which is preliminary data.</text>
</comment>
<dbReference type="AlphaFoldDB" id="A0A0G0Z9I6"/>
<protein>
    <submittedName>
        <fullName evidence="2">Uncharacterized protein</fullName>
    </submittedName>
</protein>